<gene>
    <name evidence="2" type="ORF">MIMGU_mgv1a019743mg</name>
</gene>
<dbReference type="eggNOG" id="ENOG502QRQ3">
    <property type="taxonomic scope" value="Eukaryota"/>
</dbReference>
<name>A0A022RUA2_ERYGU</name>
<feature type="compositionally biased region" description="Basic and acidic residues" evidence="1">
    <location>
        <begin position="168"/>
        <end position="192"/>
    </location>
</feature>
<evidence type="ECO:0000256" key="1">
    <source>
        <dbReference type="SAM" id="MobiDB-lite"/>
    </source>
</evidence>
<accession>A0A022RUA2</accession>
<dbReference type="PANTHER" id="PTHR34778:SF2">
    <property type="entry name" value="OS02G0580700 PROTEIN"/>
    <property type="match status" value="1"/>
</dbReference>
<dbReference type="PANTHER" id="PTHR34778">
    <property type="entry name" value="OS02G0580700 PROTEIN"/>
    <property type="match status" value="1"/>
</dbReference>
<feature type="region of interest" description="Disordered" evidence="1">
    <location>
        <begin position="97"/>
        <end position="122"/>
    </location>
</feature>
<protein>
    <submittedName>
        <fullName evidence="2">Uncharacterized protein</fullName>
    </submittedName>
</protein>
<keyword evidence="3" id="KW-1185">Reference proteome</keyword>
<feature type="compositionally biased region" description="Basic and acidic residues" evidence="1">
    <location>
        <begin position="342"/>
        <end position="372"/>
    </location>
</feature>
<reference evidence="2 3" key="1">
    <citation type="journal article" date="2013" name="Proc. Natl. Acad. Sci. U.S.A.">
        <title>Fine-scale variation in meiotic recombination in Mimulus inferred from population shotgun sequencing.</title>
        <authorList>
            <person name="Hellsten U."/>
            <person name="Wright K.M."/>
            <person name="Jenkins J."/>
            <person name="Shu S."/>
            <person name="Yuan Y."/>
            <person name="Wessler S.R."/>
            <person name="Schmutz J."/>
            <person name="Willis J.H."/>
            <person name="Rokhsar D.S."/>
        </authorList>
    </citation>
    <scope>NUCLEOTIDE SEQUENCE [LARGE SCALE GENOMIC DNA]</scope>
    <source>
        <strain evidence="3">cv. DUN x IM62</strain>
    </source>
</reference>
<evidence type="ECO:0000313" key="3">
    <source>
        <dbReference type="Proteomes" id="UP000030748"/>
    </source>
</evidence>
<feature type="region of interest" description="Disordered" evidence="1">
    <location>
        <begin position="250"/>
        <end position="271"/>
    </location>
</feature>
<organism evidence="2 3">
    <name type="scientific">Erythranthe guttata</name>
    <name type="common">Yellow monkey flower</name>
    <name type="synonym">Mimulus guttatus</name>
    <dbReference type="NCBI Taxonomy" id="4155"/>
    <lineage>
        <taxon>Eukaryota</taxon>
        <taxon>Viridiplantae</taxon>
        <taxon>Streptophyta</taxon>
        <taxon>Embryophyta</taxon>
        <taxon>Tracheophyta</taxon>
        <taxon>Spermatophyta</taxon>
        <taxon>Magnoliopsida</taxon>
        <taxon>eudicotyledons</taxon>
        <taxon>Gunneridae</taxon>
        <taxon>Pentapetalae</taxon>
        <taxon>asterids</taxon>
        <taxon>lamiids</taxon>
        <taxon>Lamiales</taxon>
        <taxon>Phrymaceae</taxon>
        <taxon>Erythranthe</taxon>
    </lineage>
</organism>
<feature type="region of interest" description="Disordered" evidence="1">
    <location>
        <begin position="168"/>
        <end position="207"/>
    </location>
</feature>
<evidence type="ECO:0000313" key="2">
    <source>
        <dbReference type="EMBL" id="EYU42500.1"/>
    </source>
</evidence>
<feature type="region of interest" description="Disordered" evidence="1">
    <location>
        <begin position="330"/>
        <end position="398"/>
    </location>
</feature>
<dbReference type="Proteomes" id="UP000030748">
    <property type="component" value="Unassembled WGS sequence"/>
</dbReference>
<dbReference type="AlphaFoldDB" id="A0A022RUA2"/>
<proteinExistence type="predicted"/>
<dbReference type="EMBL" id="KI630286">
    <property type="protein sequence ID" value="EYU42500.1"/>
    <property type="molecule type" value="Genomic_DNA"/>
</dbReference>
<dbReference type="STRING" id="4155.A0A022RUA2"/>
<sequence>MLGLKKAYADVLFNISKEAAARVMSSEKKAAQYQNELKTSKDEALRMLMRLKQMMDSKTSEAEAASLSQQSKIDELEAQLQEAEDIVKDLREELEEAHSQLERAKRGNSHHHANEPKNLSLREPGARIYEAAIASYISNPDLLPSIISRPKDPGLYRNGCTQRIRACERNSVETDKGMDKDNNSNKNNKRESEEDEEKVPSTKTKTLSELEEKLMADSNCRSFLQKKKRANRLRKVVKISSVNVDVSVSDKDGGGGAGQSRTARTMSEDSLGDERKAVKAFGGGGSTVLQKDEGLKRKTVDVEKVDVSGANSSYTTVGERVIKYTFQRKRKREALSGGEVKTSVEAEKETEVKKTGDQKMGDQETSDQKTEQSKSSLLSMESSRESRRLAQVARQVSV</sequence>